<proteinExistence type="predicted"/>
<dbReference type="PROSITE" id="PS50157">
    <property type="entry name" value="ZINC_FINGER_C2H2_2"/>
    <property type="match status" value="2"/>
</dbReference>
<dbReference type="Pfam" id="PF13894">
    <property type="entry name" value="zf-C2H2_4"/>
    <property type="match status" value="1"/>
</dbReference>
<name>A0ABP0G352_CLALP</name>
<sequence>MVSSMPNGDTPQPSDANSELVYLHIEVVKEESMQHCEASCFETGHQITPMLNSIVPQSENEANEFKGAVADSENLHQKIVHKYNDCNMSALKFSDKEKTNCKNIKSNIGYLMATKEKDKEKQFCCKVCDKSFKKKSNLNSHSRTHTREQPYQCRICCKSFSENSVLQRHMKNPHWRAPLSMSGLLQIIFTTPQSAVSYESPHWRAHLSMRFLLQIIFTK</sequence>
<dbReference type="InterPro" id="IPR036236">
    <property type="entry name" value="Znf_C2H2_sf"/>
</dbReference>
<dbReference type="SMART" id="SM00355">
    <property type="entry name" value="ZnF_C2H2"/>
    <property type="match status" value="2"/>
</dbReference>
<dbReference type="InterPro" id="IPR013087">
    <property type="entry name" value="Znf_C2H2_type"/>
</dbReference>
<evidence type="ECO:0000256" key="1">
    <source>
        <dbReference type="ARBA" id="ARBA00022723"/>
    </source>
</evidence>
<keyword evidence="8" id="KW-1185">Reference proteome</keyword>
<evidence type="ECO:0000256" key="4">
    <source>
        <dbReference type="ARBA" id="ARBA00022833"/>
    </source>
</evidence>
<dbReference type="SUPFAM" id="SSF57667">
    <property type="entry name" value="beta-beta-alpha zinc fingers"/>
    <property type="match status" value="1"/>
</dbReference>
<keyword evidence="4" id="KW-0862">Zinc</keyword>
<protein>
    <recommendedName>
        <fullName evidence="6">C2H2-type domain-containing protein</fullName>
    </recommendedName>
</protein>
<feature type="domain" description="C2H2-type" evidence="6">
    <location>
        <begin position="123"/>
        <end position="150"/>
    </location>
</feature>
<dbReference type="EMBL" id="CAWYQH010000102">
    <property type="protein sequence ID" value="CAK8686273.1"/>
    <property type="molecule type" value="Genomic_DNA"/>
</dbReference>
<accession>A0ABP0G352</accession>
<keyword evidence="2" id="KW-0677">Repeat</keyword>
<dbReference type="PANTHER" id="PTHR23235:SF120">
    <property type="entry name" value="KRUPPEL-LIKE FACTOR 15"/>
    <property type="match status" value="1"/>
</dbReference>
<reference evidence="7 8" key="1">
    <citation type="submission" date="2024-02" db="EMBL/GenBank/DDBJ databases">
        <authorList>
            <person name="Daric V."/>
            <person name="Darras S."/>
        </authorList>
    </citation>
    <scope>NUCLEOTIDE SEQUENCE [LARGE SCALE GENOMIC DNA]</scope>
</reference>
<evidence type="ECO:0000259" key="6">
    <source>
        <dbReference type="PROSITE" id="PS50157"/>
    </source>
</evidence>
<evidence type="ECO:0000313" key="8">
    <source>
        <dbReference type="Proteomes" id="UP001642483"/>
    </source>
</evidence>
<dbReference type="Proteomes" id="UP001642483">
    <property type="component" value="Unassembled WGS sequence"/>
</dbReference>
<comment type="caution">
    <text evidence="7">The sequence shown here is derived from an EMBL/GenBank/DDBJ whole genome shotgun (WGS) entry which is preliminary data.</text>
</comment>
<evidence type="ECO:0000256" key="3">
    <source>
        <dbReference type="ARBA" id="ARBA00022771"/>
    </source>
</evidence>
<dbReference type="Pfam" id="PF13912">
    <property type="entry name" value="zf-C2H2_6"/>
    <property type="match status" value="1"/>
</dbReference>
<organism evidence="7 8">
    <name type="scientific">Clavelina lepadiformis</name>
    <name type="common">Light-bulb sea squirt</name>
    <name type="synonym">Ascidia lepadiformis</name>
    <dbReference type="NCBI Taxonomy" id="159417"/>
    <lineage>
        <taxon>Eukaryota</taxon>
        <taxon>Metazoa</taxon>
        <taxon>Chordata</taxon>
        <taxon>Tunicata</taxon>
        <taxon>Ascidiacea</taxon>
        <taxon>Aplousobranchia</taxon>
        <taxon>Clavelinidae</taxon>
        <taxon>Clavelina</taxon>
    </lineage>
</organism>
<evidence type="ECO:0000313" key="7">
    <source>
        <dbReference type="EMBL" id="CAK8686273.1"/>
    </source>
</evidence>
<dbReference type="PANTHER" id="PTHR23235">
    <property type="entry name" value="KRUEPPEL-LIKE TRANSCRIPTION FACTOR"/>
    <property type="match status" value="1"/>
</dbReference>
<keyword evidence="3 5" id="KW-0863">Zinc-finger</keyword>
<gene>
    <name evidence="7" type="ORF">CVLEPA_LOCUS18222</name>
</gene>
<keyword evidence="1" id="KW-0479">Metal-binding</keyword>
<evidence type="ECO:0000256" key="5">
    <source>
        <dbReference type="PROSITE-ProRule" id="PRU00042"/>
    </source>
</evidence>
<evidence type="ECO:0000256" key="2">
    <source>
        <dbReference type="ARBA" id="ARBA00022737"/>
    </source>
</evidence>
<dbReference type="PROSITE" id="PS00028">
    <property type="entry name" value="ZINC_FINGER_C2H2_1"/>
    <property type="match status" value="2"/>
</dbReference>
<feature type="domain" description="C2H2-type" evidence="6">
    <location>
        <begin position="151"/>
        <end position="174"/>
    </location>
</feature>
<dbReference type="Gene3D" id="3.30.160.60">
    <property type="entry name" value="Classic Zinc Finger"/>
    <property type="match status" value="2"/>
</dbReference>